<reference evidence="2" key="1">
    <citation type="submission" date="2020-01" db="EMBL/GenBank/DDBJ databases">
        <title>Draft genome sequence of the Termite Coptotermes fromosanus.</title>
        <authorList>
            <person name="Itakura S."/>
            <person name="Yosikawa Y."/>
            <person name="Umezawa K."/>
        </authorList>
    </citation>
    <scope>NUCLEOTIDE SEQUENCE [LARGE SCALE GENOMIC DNA]</scope>
</reference>
<dbReference type="OrthoDB" id="8048764at2759"/>
<dbReference type="AlphaFoldDB" id="A0A6L2Q4B4"/>
<name>A0A6L2Q4B4_COPFO</name>
<evidence type="ECO:0000313" key="2">
    <source>
        <dbReference type="Proteomes" id="UP000502823"/>
    </source>
</evidence>
<accession>A0A6L2Q4B4</accession>
<keyword evidence="2" id="KW-1185">Reference proteome</keyword>
<evidence type="ECO:0008006" key="3">
    <source>
        <dbReference type="Google" id="ProtNLM"/>
    </source>
</evidence>
<dbReference type="InParanoid" id="A0A6L2Q4B4"/>
<dbReference type="Proteomes" id="UP000502823">
    <property type="component" value="Unassembled WGS sequence"/>
</dbReference>
<organism evidence="1 2">
    <name type="scientific">Coptotermes formosanus</name>
    <name type="common">Formosan subterranean termite</name>
    <dbReference type="NCBI Taxonomy" id="36987"/>
    <lineage>
        <taxon>Eukaryota</taxon>
        <taxon>Metazoa</taxon>
        <taxon>Ecdysozoa</taxon>
        <taxon>Arthropoda</taxon>
        <taxon>Hexapoda</taxon>
        <taxon>Insecta</taxon>
        <taxon>Pterygota</taxon>
        <taxon>Neoptera</taxon>
        <taxon>Polyneoptera</taxon>
        <taxon>Dictyoptera</taxon>
        <taxon>Blattodea</taxon>
        <taxon>Blattoidea</taxon>
        <taxon>Termitoidae</taxon>
        <taxon>Rhinotermitidae</taxon>
        <taxon>Coptotermes</taxon>
    </lineage>
</organism>
<proteinExistence type="predicted"/>
<comment type="caution">
    <text evidence="1">The sequence shown here is derived from an EMBL/GenBank/DDBJ whole genome shotgun (WGS) entry which is preliminary data.</text>
</comment>
<evidence type="ECO:0000313" key="1">
    <source>
        <dbReference type="EMBL" id="GFG36687.1"/>
    </source>
</evidence>
<dbReference type="EMBL" id="BLKM01006263">
    <property type="protein sequence ID" value="GFG36687.1"/>
    <property type="molecule type" value="Genomic_DNA"/>
</dbReference>
<sequence length="260" mass="31200">MESLGEKKGKRNEWFDEECRTAIQEKTNMRIVMLQRMTRNNKENYREYRKRANKICREKKREMLTRQIESIEVDMDRADTRKYYQSVNRIRKGFQPRINACKDNSGKLIEGDEKILEQWAKYFRTQIEKENSEEESDEEVFLTAEPLVIEPSQEEMEKAICNLKTNKAPGEDDITAELIKNASCELKERLHILIRKIWRDEKMPDDWKVGLIIPLFKKGDKMRCENYRGITLLNVAYKILTSIILERLKEYSEEQWIKYL</sequence>
<protein>
    <recommendedName>
        <fullName evidence="3">Reverse transcriptase domain-containing protein</fullName>
    </recommendedName>
</protein>
<dbReference type="PANTHER" id="PTHR19446">
    <property type="entry name" value="REVERSE TRANSCRIPTASES"/>
    <property type="match status" value="1"/>
</dbReference>
<gene>
    <name evidence="1" type="ORF">Cfor_11019</name>
</gene>